<dbReference type="AlphaFoldDB" id="A0A822DCR8"/>
<organism evidence="1 2">
    <name type="scientific">Rotaria socialis</name>
    <dbReference type="NCBI Taxonomy" id="392032"/>
    <lineage>
        <taxon>Eukaryota</taxon>
        <taxon>Metazoa</taxon>
        <taxon>Spiralia</taxon>
        <taxon>Gnathifera</taxon>
        <taxon>Rotifera</taxon>
        <taxon>Eurotatoria</taxon>
        <taxon>Bdelloidea</taxon>
        <taxon>Philodinida</taxon>
        <taxon>Philodinidae</taxon>
        <taxon>Rotaria</taxon>
    </lineage>
</organism>
<proteinExistence type="predicted"/>
<evidence type="ECO:0000313" key="2">
    <source>
        <dbReference type="Proteomes" id="UP000663848"/>
    </source>
</evidence>
<protein>
    <submittedName>
        <fullName evidence="1">Uncharacterized protein</fullName>
    </submittedName>
</protein>
<comment type="caution">
    <text evidence="1">The sequence shown here is derived from an EMBL/GenBank/DDBJ whole genome shotgun (WGS) entry which is preliminary data.</text>
</comment>
<reference evidence="1" key="1">
    <citation type="submission" date="2021-02" db="EMBL/GenBank/DDBJ databases">
        <authorList>
            <person name="Nowell W R."/>
        </authorList>
    </citation>
    <scope>NUCLEOTIDE SEQUENCE</scope>
</reference>
<sequence length="86" mass="10444">QQYHQATNDLNEQAKSCPIKLKPFDILTQKLKEFVQLQRTRFTEKLNIQLTRHKNYIHENELYQTVLHHIHTDEQVNSIFILFNIR</sequence>
<dbReference type="EMBL" id="CAJOBR010058011">
    <property type="protein sequence ID" value="CAF5066062.1"/>
    <property type="molecule type" value="Genomic_DNA"/>
</dbReference>
<gene>
    <name evidence="1" type="ORF">QYT958_LOCUS42951</name>
</gene>
<feature type="non-terminal residue" evidence="1">
    <location>
        <position position="1"/>
    </location>
</feature>
<accession>A0A822DCR8</accession>
<evidence type="ECO:0000313" key="1">
    <source>
        <dbReference type="EMBL" id="CAF5066062.1"/>
    </source>
</evidence>
<dbReference type="Proteomes" id="UP000663848">
    <property type="component" value="Unassembled WGS sequence"/>
</dbReference>
<name>A0A822DCR8_9BILA</name>